<name>A0ABU3V1C1_9ACTN</name>
<feature type="region of interest" description="Disordered" evidence="1">
    <location>
        <begin position="274"/>
        <end position="308"/>
    </location>
</feature>
<evidence type="ECO:0000313" key="3">
    <source>
        <dbReference type="Proteomes" id="UP001257627"/>
    </source>
</evidence>
<dbReference type="RefSeq" id="WP_266937460.1">
    <property type="nucleotide sequence ID" value="NZ_CP107955.1"/>
</dbReference>
<reference evidence="2 3" key="1">
    <citation type="submission" date="2023-02" db="EMBL/GenBank/DDBJ databases">
        <authorList>
            <person name="Maleckis M."/>
        </authorList>
    </citation>
    <scope>NUCLEOTIDE SEQUENCE [LARGE SCALE GENOMIC DNA]</scope>
    <source>
        <strain evidence="2 3">P8-A2</strain>
    </source>
</reference>
<keyword evidence="3" id="KW-1185">Reference proteome</keyword>
<dbReference type="Proteomes" id="UP001257627">
    <property type="component" value="Unassembled WGS sequence"/>
</dbReference>
<sequence>MYSPPPDLDTEQRMRARYARAAKALDVRVEPGGEFWGWAGRTLGAPARTAAGAPAWLRLVSAPEAKASGKLWDGALDAQHVFGDLDGRRSALLAVHDAVDDGTAYRAELSARVDQPVLSDDPVLQRDLQLPDSWWEDLAGTLEKVSAVDTDRVAVRQQYMDRAIPEFVGIPAPAVTCWTTAHADLHWANVTAPLRLLDWEGWGRSPEGFDAATLYAYSLLQEDVAARVRAAFPVLGGLAGLAAEATVCAQLLQTVARGDNLTLAEPLRDWSEELRRRQAASASGHPCSRAGTGEHQPGAWRGMRPRRS</sequence>
<protein>
    <recommendedName>
        <fullName evidence="4">Aminoglycoside phosphotransferase</fullName>
    </recommendedName>
</protein>
<dbReference type="EMBL" id="JARAKF010000001">
    <property type="protein sequence ID" value="MDU8999976.1"/>
    <property type="molecule type" value="Genomic_DNA"/>
</dbReference>
<evidence type="ECO:0000313" key="2">
    <source>
        <dbReference type="EMBL" id="MDU8999976.1"/>
    </source>
</evidence>
<organism evidence="2 3">
    <name type="scientific">Streptomyces mirabilis</name>
    <dbReference type="NCBI Taxonomy" id="68239"/>
    <lineage>
        <taxon>Bacteria</taxon>
        <taxon>Bacillati</taxon>
        <taxon>Actinomycetota</taxon>
        <taxon>Actinomycetes</taxon>
        <taxon>Kitasatosporales</taxon>
        <taxon>Streptomycetaceae</taxon>
        <taxon>Streptomyces</taxon>
    </lineage>
</organism>
<accession>A0ABU3V1C1</accession>
<evidence type="ECO:0008006" key="4">
    <source>
        <dbReference type="Google" id="ProtNLM"/>
    </source>
</evidence>
<proteinExistence type="predicted"/>
<gene>
    <name evidence="2" type="ORF">PU648_48200</name>
</gene>
<evidence type="ECO:0000256" key="1">
    <source>
        <dbReference type="SAM" id="MobiDB-lite"/>
    </source>
</evidence>
<comment type="caution">
    <text evidence="2">The sequence shown here is derived from an EMBL/GenBank/DDBJ whole genome shotgun (WGS) entry which is preliminary data.</text>
</comment>